<dbReference type="AlphaFoldDB" id="A0AAV5AWU2"/>
<feature type="domain" description="DUF4296" evidence="1">
    <location>
        <begin position="24"/>
        <end position="105"/>
    </location>
</feature>
<dbReference type="EMBL" id="BQKA01000036">
    <property type="protein sequence ID" value="GJM51024.1"/>
    <property type="molecule type" value="Genomic_DNA"/>
</dbReference>
<dbReference type="Pfam" id="PF14129">
    <property type="entry name" value="DUF4296"/>
    <property type="match status" value="1"/>
</dbReference>
<evidence type="ECO:0000313" key="4">
    <source>
        <dbReference type="Proteomes" id="UP001207736"/>
    </source>
</evidence>
<dbReference type="RefSeq" id="WP_264846456.1">
    <property type="nucleotide sequence ID" value="NZ_BPMA01000021.1"/>
</dbReference>
<sequence length="124" mass="14473">MKYNWLYIIVLALFSCGQNVIEKPQKFIPKEKMEQILYDLAILNAAKSVDAHIFDNHFVDVNEILYKTNGIDSLQLVENMIYYASHPNIYSKIIDNVQLRLKKEDSLAQKKDTLKLEKLPTIEK</sequence>
<accession>A0AAV5AWU2</accession>
<organism evidence="2 4">
    <name type="scientific">Capnocytophaga catalasegens</name>
    <dbReference type="NCBI Taxonomy" id="1004260"/>
    <lineage>
        <taxon>Bacteria</taxon>
        <taxon>Pseudomonadati</taxon>
        <taxon>Bacteroidota</taxon>
        <taxon>Flavobacteriia</taxon>
        <taxon>Flavobacteriales</taxon>
        <taxon>Flavobacteriaceae</taxon>
        <taxon>Capnocytophaga</taxon>
    </lineage>
</organism>
<proteinExistence type="predicted"/>
<name>A0AAV5AWU2_9FLAO</name>
<dbReference type="Proteomes" id="UP001207736">
    <property type="component" value="Unassembled WGS sequence"/>
</dbReference>
<gene>
    <name evidence="2" type="ORF">RCZ15_19970</name>
    <name evidence="3" type="ORF">RCZ16_05270</name>
</gene>
<dbReference type="InterPro" id="IPR025381">
    <property type="entry name" value="DUF4296"/>
</dbReference>
<dbReference type="EMBL" id="BQKB01000009">
    <property type="protein sequence ID" value="GJM52209.1"/>
    <property type="molecule type" value="Genomic_DNA"/>
</dbReference>
<evidence type="ECO:0000259" key="1">
    <source>
        <dbReference type="Pfam" id="PF14129"/>
    </source>
</evidence>
<keyword evidence="2" id="KW-0449">Lipoprotein</keyword>
<evidence type="ECO:0000313" key="3">
    <source>
        <dbReference type="EMBL" id="GJM52209.1"/>
    </source>
</evidence>
<reference evidence="2 5" key="1">
    <citation type="submission" date="2021-11" db="EMBL/GenBank/DDBJ databases">
        <title>Draft genome sequence of Capnocytophaga sp. strain KC07075 isolated from cat oral cavity.</title>
        <authorList>
            <person name="Suzuki M."/>
            <person name="Imaoka K."/>
            <person name="Kimura M."/>
            <person name="Morikawa S."/>
            <person name="Maeda K."/>
        </authorList>
    </citation>
    <scope>NUCLEOTIDE SEQUENCE</scope>
    <source>
        <strain evidence="2">KC07075</strain>
        <strain evidence="3 5">KC07079</strain>
    </source>
</reference>
<protein>
    <submittedName>
        <fullName evidence="2">Lipoprotein</fullName>
    </submittedName>
</protein>
<comment type="caution">
    <text evidence="2">The sequence shown here is derived from an EMBL/GenBank/DDBJ whole genome shotgun (WGS) entry which is preliminary data.</text>
</comment>
<evidence type="ECO:0000313" key="5">
    <source>
        <dbReference type="Proteomes" id="UP001208692"/>
    </source>
</evidence>
<keyword evidence="5" id="KW-1185">Reference proteome</keyword>
<dbReference type="Proteomes" id="UP001208692">
    <property type="component" value="Unassembled WGS sequence"/>
</dbReference>
<dbReference type="PROSITE" id="PS51257">
    <property type="entry name" value="PROKAR_LIPOPROTEIN"/>
    <property type="match status" value="1"/>
</dbReference>
<evidence type="ECO:0000313" key="2">
    <source>
        <dbReference type="EMBL" id="GJM51024.1"/>
    </source>
</evidence>